<dbReference type="RefSeq" id="WP_246184407.1">
    <property type="nucleotide sequence ID" value="NZ_CABPSA010000001.1"/>
</dbReference>
<accession>A0A5E4S296</accession>
<reference evidence="1 2" key="1">
    <citation type="submission" date="2019-08" db="EMBL/GenBank/DDBJ databases">
        <authorList>
            <person name="Peeters C."/>
        </authorList>
    </citation>
    <scope>NUCLEOTIDE SEQUENCE [LARGE SCALE GENOMIC DNA]</scope>
    <source>
        <strain evidence="1 2">LMG 31010</strain>
    </source>
</reference>
<organism evidence="1 2">
    <name type="scientific">Pandoraea commovens</name>
    <dbReference type="NCBI Taxonomy" id="2508289"/>
    <lineage>
        <taxon>Bacteria</taxon>
        <taxon>Pseudomonadati</taxon>
        <taxon>Pseudomonadota</taxon>
        <taxon>Betaproteobacteria</taxon>
        <taxon>Burkholderiales</taxon>
        <taxon>Burkholderiaceae</taxon>
        <taxon>Pandoraea</taxon>
    </lineage>
</organism>
<protein>
    <submittedName>
        <fullName evidence="1">Uncharacterized protein</fullName>
    </submittedName>
</protein>
<sequence length="165" mass="18301">MTAMGSNIIQVSGDLSVTNIVVQRAKATSVGKLSRQERGQLSAWAEEVVTAEHGCVSSKIVRGALNSYLGVQSVEGITPDMIPKAAIFLNGWRNCAHGRELSNDAMVAQVMRMWGIVPLLKMPTIEFARANFNNELLRDMTVWELRATLAFTMTRWNSYWEARGV</sequence>
<evidence type="ECO:0000313" key="2">
    <source>
        <dbReference type="Proteomes" id="UP000343335"/>
    </source>
</evidence>
<proteinExistence type="predicted"/>
<gene>
    <name evidence="1" type="ORF">PCO31010_00498</name>
</gene>
<name>A0A5E4S296_9BURK</name>
<dbReference type="Proteomes" id="UP000343335">
    <property type="component" value="Unassembled WGS sequence"/>
</dbReference>
<dbReference type="EMBL" id="CABPSA010000001">
    <property type="protein sequence ID" value="VVD68764.1"/>
    <property type="molecule type" value="Genomic_DNA"/>
</dbReference>
<dbReference type="AlphaFoldDB" id="A0A5E4S296"/>
<evidence type="ECO:0000313" key="1">
    <source>
        <dbReference type="EMBL" id="VVD68764.1"/>
    </source>
</evidence>